<evidence type="ECO:0000256" key="3">
    <source>
        <dbReference type="SAM" id="SignalP"/>
    </source>
</evidence>
<name>A0ABP9XIL7_9DEIO</name>
<feature type="compositionally biased region" description="Low complexity" evidence="1">
    <location>
        <begin position="262"/>
        <end position="284"/>
    </location>
</feature>
<dbReference type="Proteomes" id="UP001404956">
    <property type="component" value="Unassembled WGS sequence"/>
</dbReference>
<evidence type="ECO:0000256" key="1">
    <source>
        <dbReference type="SAM" id="MobiDB-lite"/>
    </source>
</evidence>
<proteinExistence type="predicted"/>
<gene>
    <name evidence="4" type="ORF">Dalu01_03621</name>
</gene>
<sequence>MFRALAFLLALVFTGVFAGNASALTVKQYIIIKMFEQMSHQDAATYVASGDTVSAATKTYFVDNYKVTLDFSQSARQFTSMFNGATSSNYVKNYFIFNDKLQPDYFLGYPVSDTYAATGGCYMAPGTQIENITVQRPSGSTERLVRVYNLSRRPPGYPNDELWFVGLQLGDDRWFSSTSLKSESDAASYNMLNDHCFKKLSIPKYFASPYVTDDPETFTFMALTDISNRYYYGGGQDMYGITIEGLTGAAGDALCTPQTCAGTSPPDGGDTGGTPTPGSGSTTPACTKPDGSTSGNPYDCAPSDSETKCGIIDIPCNLKKLFIPRKDFLSEKLKDGVGLNVKFPITVSNDWSTDITVAGQKVKVGANFDVLQWDEKTKDQFRFYAWWGTFLFLLAFLGVPFMSRKAMGDSARDATEGRAARDAAANDRINREYERWRSTPWE</sequence>
<evidence type="ECO:0000313" key="4">
    <source>
        <dbReference type="EMBL" id="GAA5535197.1"/>
    </source>
</evidence>
<feature type="region of interest" description="Disordered" evidence="1">
    <location>
        <begin position="261"/>
        <end position="299"/>
    </location>
</feature>
<keyword evidence="2" id="KW-1133">Transmembrane helix</keyword>
<keyword evidence="3" id="KW-0732">Signal</keyword>
<dbReference type="RefSeq" id="WP_345458069.1">
    <property type="nucleotide sequence ID" value="NZ_BAABRV010000020.1"/>
</dbReference>
<feature type="transmembrane region" description="Helical" evidence="2">
    <location>
        <begin position="384"/>
        <end position="402"/>
    </location>
</feature>
<comment type="caution">
    <text evidence="4">The sequence shown here is derived from an EMBL/GenBank/DDBJ whole genome shotgun (WGS) entry which is preliminary data.</text>
</comment>
<dbReference type="EMBL" id="BAABRV010000020">
    <property type="protein sequence ID" value="GAA5535197.1"/>
    <property type="molecule type" value="Genomic_DNA"/>
</dbReference>
<keyword evidence="2" id="KW-0472">Membrane</keyword>
<keyword evidence="2" id="KW-0812">Transmembrane</keyword>
<evidence type="ECO:0000256" key="2">
    <source>
        <dbReference type="SAM" id="Phobius"/>
    </source>
</evidence>
<keyword evidence="5" id="KW-1185">Reference proteome</keyword>
<evidence type="ECO:0000313" key="5">
    <source>
        <dbReference type="Proteomes" id="UP001404956"/>
    </source>
</evidence>
<organism evidence="4 5">
    <name type="scientific">Deinococcus aluminii</name>
    <dbReference type="NCBI Taxonomy" id="1656885"/>
    <lineage>
        <taxon>Bacteria</taxon>
        <taxon>Thermotogati</taxon>
        <taxon>Deinococcota</taxon>
        <taxon>Deinococci</taxon>
        <taxon>Deinococcales</taxon>
        <taxon>Deinococcaceae</taxon>
        <taxon>Deinococcus</taxon>
    </lineage>
</organism>
<feature type="signal peptide" evidence="3">
    <location>
        <begin position="1"/>
        <end position="18"/>
    </location>
</feature>
<accession>A0ABP9XIL7</accession>
<reference evidence="4 5" key="1">
    <citation type="submission" date="2024-02" db="EMBL/GenBank/DDBJ databases">
        <title>Deinococcus aluminii NBRC 112889.</title>
        <authorList>
            <person name="Ichikawa N."/>
            <person name="Katano-Makiyama Y."/>
            <person name="Hidaka K."/>
        </authorList>
    </citation>
    <scope>NUCLEOTIDE SEQUENCE [LARGE SCALE GENOMIC DNA]</scope>
    <source>
        <strain evidence="4 5">NBRC 112889</strain>
    </source>
</reference>
<protein>
    <submittedName>
        <fullName evidence="4">Uncharacterized protein</fullName>
    </submittedName>
</protein>
<feature type="chain" id="PRO_5046258396" evidence="3">
    <location>
        <begin position="19"/>
        <end position="442"/>
    </location>
</feature>